<feature type="transmembrane region" description="Helical" evidence="1">
    <location>
        <begin position="417"/>
        <end position="439"/>
    </location>
</feature>
<feature type="transmembrane region" description="Helical" evidence="1">
    <location>
        <begin position="275"/>
        <end position="290"/>
    </location>
</feature>
<accession>A0A3R5Y2F6</accession>
<feature type="transmembrane region" description="Helical" evidence="1">
    <location>
        <begin position="117"/>
        <end position="150"/>
    </location>
</feature>
<feature type="transmembrane region" description="Helical" evidence="1">
    <location>
        <begin position="12"/>
        <end position="31"/>
    </location>
</feature>
<feature type="transmembrane region" description="Helical" evidence="1">
    <location>
        <begin position="351"/>
        <end position="369"/>
    </location>
</feature>
<protein>
    <recommendedName>
        <fullName evidence="4">Glycosyltransferase RgtA/B/C/D-like domain-containing protein</fullName>
    </recommendedName>
</protein>
<evidence type="ECO:0008006" key="4">
    <source>
        <dbReference type="Google" id="ProtNLM"/>
    </source>
</evidence>
<name>A0A3R5Y2F6_9FIRM</name>
<feature type="transmembrane region" description="Helical" evidence="1">
    <location>
        <begin position="322"/>
        <end position="344"/>
    </location>
</feature>
<evidence type="ECO:0000256" key="1">
    <source>
        <dbReference type="SAM" id="Phobius"/>
    </source>
</evidence>
<organism evidence="2 3">
    <name type="scientific">Roseburia inulinivorans</name>
    <dbReference type="NCBI Taxonomy" id="360807"/>
    <lineage>
        <taxon>Bacteria</taxon>
        <taxon>Bacillati</taxon>
        <taxon>Bacillota</taxon>
        <taxon>Clostridia</taxon>
        <taxon>Lachnospirales</taxon>
        <taxon>Lachnospiraceae</taxon>
        <taxon>Roseburia</taxon>
    </lineage>
</organism>
<dbReference type="AlphaFoldDB" id="A0A3R5Y2F6"/>
<dbReference type="EMBL" id="QRTF01000029">
    <property type="protein sequence ID" value="RGQ46993.1"/>
    <property type="molecule type" value="Genomic_DNA"/>
</dbReference>
<evidence type="ECO:0000313" key="3">
    <source>
        <dbReference type="Proteomes" id="UP000283738"/>
    </source>
</evidence>
<gene>
    <name evidence="2" type="ORF">DWY96_12065</name>
</gene>
<keyword evidence="1" id="KW-0472">Membrane</keyword>
<dbReference type="Proteomes" id="UP000283738">
    <property type="component" value="Unassembled WGS sequence"/>
</dbReference>
<keyword evidence="1" id="KW-0812">Transmembrane</keyword>
<evidence type="ECO:0000313" key="2">
    <source>
        <dbReference type="EMBL" id="RGQ46993.1"/>
    </source>
</evidence>
<comment type="caution">
    <text evidence="2">The sequence shown here is derived from an EMBL/GenBank/DDBJ whole genome shotgun (WGS) entry which is preliminary data.</text>
</comment>
<feature type="transmembrane region" description="Helical" evidence="1">
    <location>
        <begin position="212"/>
        <end position="232"/>
    </location>
</feature>
<sequence>MTLSKKYRYFKALYFVVFALLLILFIGNIFLDTNTDEFHYLATTYRFYLGDAMLVDDWSPEQMNAVLLLPFFTLYHLIVGSNTGIVLYFRFLYLIMKVLVFFYCYRTLKINEPAKMAGLMLYFCFTPYNVNTLSYNTIPISMFMLIFTIVLKENQSAWDHLFTGIFLAIAVLSNPFCLLLYIAYVLIVIITNIVRKFKAQKNSLDITLHFRSLGLITLGAALVALVFAIYIFSNTNLTEILRTLPHIIAEPDHDTTILEKIQKYPMYEWNTYKPIMRWSLFVLILTIFDRKREKHRYFLFALLFIGYFFGYKKVYLGYKDGYFYLLVNMIMFLWVYIGLMTMIIFKKLDKYFLVTWCGGMIFAFCAYLSTNTVFYATTAAASVLAVFTIMRTIDYAILMFHDTDETSHYKAQKRCSIIISGICICFIGLILYGRLFGFWEEASLSDMTAYNSYGPTAGLYTSQEKWDDMDHTYHTLDSLEIDSSDTYFCGNAVYAYTYMYLDSQYGTPGTPFFHLDYKRLNRYYDTFPERFPTVIFYGEYTNKDLKSSFIKELKTLGYTIETNGKTLTAIAP</sequence>
<feature type="transmembrane region" description="Helical" evidence="1">
    <location>
        <begin position="375"/>
        <end position="397"/>
    </location>
</feature>
<proteinExistence type="predicted"/>
<feature type="transmembrane region" description="Helical" evidence="1">
    <location>
        <begin position="162"/>
        <end position="191"/>
    </location>
</feature>
<reference evidence="2 3" key="1">
    <citation type="submission" date="2018-08" db="EMBL/GenBank/DDBJ databases">
        <title>A genome reference for cultivated species of the human gut microbiota.</title>
        <authorList>
            <person name="Zou Y."/>
            <person name="Xue W."/>
            <person name="Luo G."/>
        </authorList>
    </citation>
    <scope>NUCLEOTIDE SEQUENCE [LARGE SCALE GENOMIC DNA]</scope>
    <source>
        <strain evidence="2 3">AF28-15</strain>
    </source>
</reference>
<keyword evidence="1" id="KW-1133">Transmembrane helix</keyword>
<feature type="transmembrane region" description="Helical" evidence="1">
    <location>
        <begin position="297"/>
        <end position="316"/>
    </location>
</feature>
<dbReference type="RefSeq" id="WP_118111122.1">
    <property type="nucleotide sequence ID" value="NZ_QRTF01000029.1"/>
</dbReference>